<organism evidence="9 10">
    <name type="scientific">Candidatus Thermofonsia Clade 3 bacterium</name>
    <dbReference type="NCBI Taxonomy" id="2364212"/>
    <lineage>
        <taxon>Bacteria</taxon>
        <taxon>Bacillati</taxon>
        <taxon>Chloroflexota</taxon>
        <taxon>Candidatus Thermofontia</taxon>
        <taxon>Candidatus Thermofonsia Clade 3</taxon>
    </lineage>
</organism>
<dbReference type="InterPro" id="IPR050297">
    <property type="entry name" value="LipidA_mod_glycosyltrf_83"/>
</dbReference>
<feature type="transmembrane region" description="Helical" evidence="8">
    <location>
        <begin position="119"/>
        <end position="146"/>
    </location>
</feature>
<evidence type="ECO:0000256" key="1">
    <source>
        <dbReference type="ARBA" id="ARBA00004651"/>
    </source>
</evidence>
<evidence type="ECO:0008006" key="11">
    <source>
        <dbReference type="Google" id="ProtNLM"/>
    </source>
</evidence>
<evidence type="ECO:0000313" key="9">
    <source>
        <dbReference type="EMBL" id="PJF48178.1"/>
    </source>
</evidence>
<evidence type="ECO:0000256" key="5">
    <source>
        <dbReference type="ARBA" id="ARBA00022692"/>
    </source>
</evidence>
<feature type="transmembrane region" description="Helical" evidence="8">
    <location>
        <begin position="423"/>
        <end position="443"/>
    </location>
</feature>
<proteinExistence type="predicted"/>
<dbReference type="PANTHER" id="PTHR33908">
    <property type="entry name" value="MANNOSYLTRANSFERASE YKCB-RELATED"/>
    <property type="match status" value="1"/>
</dbReference>
<reference evidence="9 10" key="1">
    <citation type="submission" date="2017-11" db="EMBL/GenBank/DDBJ databases">
        <title>Evolution of Phototrophy in the Chloroflexi Phylum Driven by Horizontal Gene Transfer.</title>
        <authorList>
            <person name="Ward L.M."/>
            <person name="Hemp J."/>
            <person name="Shih P.M."/>
            <person name="Mcglynn S.E."/>
            <person name="Fischer W."/>
        </authorList>
    </citation>
    <scope>NUCLEOTIDE SEQUENCE [LARGE SCALE GENOMIC DNA]</scope>
    <source>
        <strain evidence="9">JP3_7</strain>
    </source>
</reference>
<protein>
    <recommendedName>
        <fullName evidence="11">Glycosyltransferase RgtA/B/C/D-like domain-containing protein</fullName>
    </recommendedName>
</protein>
<gene>
    <name evidence="9" type="ORF">CUN48_04975</name>
</gene>
<evidence type="ECO:0000313" key="10">
    <source>
        <dbReference type="Proteomes" id="UP000230790"/>
    </source>
</evidence>
<keyword evidence="3" id="KW-0328">Glycosyltransferase</keyword>
<evidence type="ECO:0000256" key="2">
    <source>
        <dbReference type="ARBA" id="ARBA00022475"/>
    </source>
</evidence>
<feature type="transmembrane region" description="Helical" evidence="8">
    <location>
        <begin position="276"/>
        <end position="297"/>
    </location>
</feature>
<dbReference type="EMBL" id="PGTN01000022">
    <property type="protein sequence ID" value="PJF48178.1"/>
    <property type="molecule type" value="Genomic_DNA"/>
</dbReference>
<dbReference type="GO" id="GO:0005886">
    <property type="term" value="C:plasma membrane"/>
    <property type="evidence" value="ECO:0007669"/>
    <property type="project" value="UniProtKB-SubCell"/>
</dbReference>
<comment type="caution">
    <text evidence="9">The sequence shown here is derived from an EMBL/GenBank/DDBJ whole genome shotgun (WGS) entry which is preliminary data.</text>
</comment>
<dbReference type="GO" id="GO:0009103">
    <property type="term" value="P:lipopolysaccharide biosynthetic process"/>
    <property type="evidence" value="ECO:0007669"/>
    <property type="project" value="UniProtKB-ARBA"/>
</dbReference>
<keyword evidence="2" id="KW-1003">Cell membrane</keyword>
<feature type="transmembrane region" description="Helical" evidence="8">
    <location>
        <begin position="455"/>
        <end position="473"/>
    </location>
</feature>
<evidence type="ECO:0000256" key="4">
    <source>
        <dbReference type="ARBA" id="ARBA00022679"/>
    </source>
</evidence>
<keyword evidence="5 8" id="KW-0812">Transmembrane</keyword>
<feature type="transmembrane region" description="Helical" evidence="8">
    <location>
        <begin position="361"/>
        <end position="381"/>
    </location>
</feature>
<dbReference type="PANTHER" id="PTHR33908:SF11">
    <property type="entry name" value="MEMBRANE PROTEIN"/>
    <property type="match status" value="1"/>
</dbReference>
<keyword evidence="4" id="KW-0808">Transferase</keyword>
<dbReference type="Proteomes" id="UP000230790">
    <property type="component" value="Unassembled WGS sequence"/>
</dbReference>
<name>A0A2M8QEI9_9CHLR</name>
<keyword evidence="7 8" id="KW-0472">Membrane</keyword>
<evidence type="ECO:0000256" key="8">
    <source>
        <dbReference type="SAM" id="Phobius"/>
    </source>
</evidence>
<keyword evidence="6 8" id="KW-1133">Transmembrane helix</keyword>
<sequence length="772" mass="84131">MPRTQLTRLQRLIVLAHVALALVYGAMNPPWEAHDETGHFAYVNHLVATRSLPDAASADKVLFDQSHQPPLYYLVTSALTFWADRGDDVQPEFNHFALDGTNRRGFRIMLRQPEEAFPWHGAILALHAARVVSALLTGLTVCLIALSANLIFGAGSTAALLSTAIAAFNPQVIFMGAMVNNDAMAAAMGAWVAHDTLRIAQDASRPALPATSSRSYATQPTERHPHDATFDIHALRLGFALGLAFLAKNSALALIGFAALALTFIARRSAWPARDLLRRGALVLGACALIALPYLGYNLVRYGRLLTDRNPNNPILVAPTSVIGEGVWVSIRDAWLPQLFANTFRTFWGKFGWGNVGLPEWAYLAFAVLTLVGAVGCAIGYRRAERATRMAIVVLLMLGLSMMALPLYRALFYQDPALMPGRYLMPALAAYACLLGFGWSALLRQWTFAARALPYALAGGLAAFALIVPFAFIQPRYRPGLIAPRGAGALLTFGDLVQLVDATAQTALLPDREGMRHYARVKLTWRALRSTERHHAFGVSVLGRDNEVLGSIAAFPNLGNYPSTNWRAGDTFVDAYDILLEKPCPRLPALGKLHVTVFPFEPLTASRPISIAEVLPATDGEGRPVAPIVGRFKVGAAPPMPVFWQPPLARFDGIWLREVKLPARARPGETVIVNLTYEVVQPTPKRGTAFVHALDANGRLVGQDDHAPMNGEYPTDLWDAGECVRETFRLTLPRDAQGALRIATGFYTADGARFKTGTPDDVAFIGEVRVEK</sequence>
<feature type="transmembrane region" description="Helical" evidence="8">
    <location>
        <begin position="239"/>
        <end position="264"/>
    </location>
</feature>
<feature type="transmembrane region" description="Helical" evidence="8">
    <location>
        <begin position="393"/>
        <end position="411"/>
    </location>
</feature>
<dbReference type="GO" id="GO:0016763">
    <property type="term" value="F:pentosyltransferase activity"/>
    <property type="evidence" value="ECO:0007669"/>
    <property type="project" value="TreeGrafter"/>
</dbReference>
<dbReference type="AlphaFoldDB" id="A0A2M8QEI9"/>
<evidence type="ECO:0000256" key="7">
    <source>
        <dbReference type="ARBA" id="ARBA00023136"/>
    </source>
</evidence>
<feature type="transmembrane region" description="Helical" evidence="8">
    <location>
        <begin position="158"/>
        <end position="179"/>
    </location>
</feature>
<evidence type="ECO:0000256" key="6">
    <source>
        <dbReference type="ARBA" id="ARBA00022989"/>
    </source>
</evidence>
<comment type="subcellular location">
    <subcellularLocation>
        <location evidence="1">Cell membrane</location>
        <topology evidence="1">Multi-pass membrane protein</topology>
    </subcellularLocation>
</comment>
<evidence type="ECO:0000256" key="3">
    <source>
        <dbReference type="ARBA" id="ARBA00022676"/>
    </source>
</evidence>
<accession>A0A2M8QEI9</accession>